<evidence type="ECO:0000313" key="3">
    <source>
        <dbReference type="Proteomes" id="UP000285301"/>
    </source>
</evidence>
<accession>A0A443QUT8</accession>
<sequence length="158" mass="18033">MLKSVQNTYIQRSSGCDHMHCTRCQTNFCYRCGDKLRRLKFFGDHYSKLSVFGCKYRYKAESPVQRKLIRGAVFGTKIMIAPVLGSLVICAGAMIFGVAIAALPLYSGIRLYRFIQRSKIPLKEQRAKMINSKNDQTIHHPVVIINGEQMYLAETRHA</sequence>
<proteinExistence type="predicted"/>
<reference evidence="2 3" key="1">
    <citation type="journal article" date="2018" name="Gigascience">
        <title>Genomes of trombidid mites reveal novel predicted allergens and laterally-transferred genes associated with secondary metabolism.</title>
        <authorList>
            <person name="Dong X."/>
            <person name="Chaisiri K."/>
            <person name="Xia D."/>
            <person name="Armstrong S.D."/>
            <person name="Fang Y."/>
            <person name="Donnelly M.J."/>
            <person name="Kadowaki T."/>
            <person name="McGarry J.W."/>
            <person name="Darby A.C."/>
            <person name="Makepeace B.L."/>
        </authorList>
    </citation>
    <scope>NUCLEOTIDE SEQUENCE [LARGE SCALE GENOMIC DNA]</scope>
    <source>
        <strain evidence="2">UoL-WK</strain>
    </source>
</reference>
<protein>
    <submittedName>
        <fullName evidence="2">Putative E3 ubiquitin-protein ligase RNF217-like protein</fullName>
    </submittedName>
</protein>
<feature type="transmembrane region" description="Helical" evidence="1">
    <location>
        <begin position="83"/>
        <end position="109"/>
    </location>
</feature>
<dbReference type="SUPFAM" id="SSF57850">
    <property type="entry name" value="RING/U-box"/>
    <property type="match status" value="1"/>
</dbReference>
<organism evidence="2 3">
    <name type="scientific">Dinothrombium tinctorium</name>
    <dbReference type="NCBI Taxonomy" id="1965070"/>
    <lineage>
        <taxon>Eukaryota</taxon>
        <taxon>Metazoa</taxon>
        <taxon>Ecdysozoa</taxon>
        <taxon>Arthropoda</taxon>
        <taxon>Chelicerata</taxon>
        <taxon>Arachnida</taxon>
        <taxon>Acari</taxon>
        <taxon>Acariformes</taxon>
        <taxon>Trombidiformes</taxon>
        <taxon>Prostigmata</taxon>
        <taxon>Anystina</taxon>
        <taxon>Parasitengona</taxon>
        <taxon>Trombidioidea</taxon>
        <taxon>Trombidiidae</taxon>
        <taxon>Dinothrombium</taxon>
    </lineage>
</organism>
<keyword evidence="3" id="KW-1185">Reference proteome</keyword>
<comment type="caution">
    <text evidence="2">The sequence shown here is derived from an EMBL/GenBank/DDBJ whole genome shotgun (WGS) entry which is preliminary data.</text>
</comment>
<keyword evidence="1" id="KW-0812">Transmembrane</keyword>
<evidence type="ECO:0000313" key="2">
    <source>
        <dbReference type="EMBL" id="RWS06761.1"/>
    </source>
</evidence>
<evidence type="ECO:0000256" key="1">
    <source>
        <dbReference type="SAM" id="Phobius"/>
    </source>
</evidence>
<keyword evidence="1" id="KW-0472">Membrane</keyword>
<dbReference type="Gene3D" id="1.20.120.1750">
    <property type="match status" value="1"/>
</dbReference>
<dbReference type="OrthoDB" id="69641at2759"/>
<dbReference type="EMBL" id="NCKU01003895">
    <property type="protein sequence ID" value="RWS06761.1"/>
    <property type="molecule type" value="Genomic_DNA"/>
</dbReference>
<keyword evidence="1" id="KW-1133">Transmembrane helix</keyword>
<gene>
    <name evidence="2" type="ORF">B4U79_12732</name>
</gene>
<dbReference type="Proteomes" id="UP000285301">
    <property type="component" value="Unassembled WGS sequence"/>
</dbReference>
<dbReference type="STRING" id="1965070.A0A443QUT8"/>
<name>A0A443QUT8_9ACAR</name>
<dbReference type="AlphaFoldDB" id="A0A443QUT8"/>